<dbReference type="AlphaFoldDB" id="A0A2W1DVE6"/>
<keyword evidence="6" id="KW-1185">Reference proteome</keyword>
<sequence>MHPKKKKTIKKFDVDLWSPCGNPRPQPAVEDSEDIIEDIPEAVHSSSEIAAQLQQFSPYTEAPVALHIGEEPTVYYVPSHLLPRGKIHTRGEDPLYLPDIEVETGHTLVHYLYTGTYETLHASSELEQALLVYIMAMSYEIPRLAELVVSEIESLCAGIDIFRMMTSIEPNFTKLELESRDEGPVHAILRKKARTTFEANPTAFQADEFLAHLSNADFRSFMLKCVMKLYSDKVSHLERDREGIRKELKDSKKTVKKFEADWKVDVEQRMDNQNGYVAVGAYDSEPTVREDIEHVAAEAESISTDCFNNISYPSCEDSVQPPRSLDGLEEPQPDESQPEQAPCEELYPEEPCREAYPEPPPEPYPEESEVPAHETPAETIAEPEHAQDELAKILQQMGRSLKTNKAKRALERLERAVRSEKQAVQYEPPQPPSAEEIVFSS</sequence>
<dbReference type="Proteomes" id="UP000249757">
    <property type="component" value="Unassembled WGS sequence"/>
</dbReference>
<evidence type="ECO:0000256" key="1">
    <source>
        <dbReference type="SAM" id="Coils"/>
    </source>
</evidence>
<dbReference type="EMBL" id="NQIK02000001">
    <property type="protein sequence ID" value="KAF7578791.1"/>
    <property type="molecule type" value="Genomic_DNA"/>
</dbReference>
<evidence type="ECO:0000256" key="2">
    <source>
        <dbReference type="SAM" id="MobiDB-lite"/>
    </source>
</evidence>
<dbReference type="OMA" id="DEKDFWG"/>
<reference evidence="4" key="2">
    <citation type="submission" date="2021-05" db="EMBL/GenBank/DDBJ databases">
        <authorList>
            <person name="Moolhuijzen P.M."/>
            <person name="Moffat C.S."/>
        </authorList>
    </citation>
    <scope>NUCLEOTIDE SEQUENCE</scope>
    <source>
        <strain evidence="4">86-124</strain>
    </source>
</reference>
<dbReference type="OrthoDB" id="3594103at2759"/>
<evidence type="ECO:0000313" key="4">
    <source>
        <dbReference type="EMBL" id="KAI1517538.1"/>
    </source>
</evidence>
<comment type="caution">
    <text evidence="3">The sequence shown here is derived from an EMBL/GenBank/DDBJ whole genome shotgun (WGS) entry which is preliminary data.</text>
</comment>
<protein>
    <submittedName>
        <fullName evidence="3">Trypan-PARP domain containing protein</fullName>
    </submittedName>
</protein>
<dbReference type="EMBL" id="NRDI02000003">
    <property type="protein sequence ID" value="KAI1517538.1"/>
    <property type="molecule type" value="Genomic_DNA"/>
</dbReference>
<feature type="coiled-coil region" evidence="1">
    <location>
        <begin position="227"/>
        <end position="261"/>
    </location>
</feature>
<feature type="region of interest" description="Disordered" evidence="2">
    <location>
        <begin position="418"/>
        <end position="441"/>
    </location>
</feature>
<gene>
    <name evidence="4" type="ORF">Ptr86124_002839</name>
    <name evidence="3" type="ORF">PtrM4_030310</name>
</gene>
<name>A0A2W1DVE6_9PLEO</name>
<feature type="compositionally biased region" description="Basic and acidic residues" evidence="2">
    <location>
        <begin position="370"/>
        <end position="384"/>
    </location>
</feature>
<feature type="region of interest" description="Disordered" evidence="2">
    <location>
        <begin position="313"/>
        <end position="384"/>
    </location>
</feature>
<keyword evidence="1" id="KW-0175">Coiled coil</keyword>
<organism evidence="3 5">
    <name type="scientific">Pyrenophora tritici-repentis</name>
    <dbReference type="NCBI Taxonomy" id="45151"/>
    <lineage>
        <taxon>Eukaryota</taxon>
        <taxon>Fungi</taxon>
        <taxon>Dikarya</taxon>
        <taxon>Ascomycota</taxon>
        <taxon>Pezizomycotina</taxon>
        <taxon>Dothideomycetes</taxon>
        <taxon>Pleosporomycetidae</taxon>
        <taxon>Pleosporales</taxon>
        <taxon>Pleosporineae</taxon>
        <taxon>Pleosporaceae</taxon>
        <taxon>Pyrenophora</taxon>
    </lineage>
</organism>
<evidence type="ECO:0000313" key="6">
    <source>
        <dbReference type="Proteomes" id="UP000249757"/>
    </source>
</evidence>
<proteinExistence type="predicted"/>
<evidence type="ECO:0000313" key="5">
    <source>
        <dbReference type="Proteomes" id="UP000245464"/>
    </source>
</evidence>
<feature type="compositionally biased region" description="Acidic residues" evidence="2">
    <location>
        <begin position="327"/>
        <end position="337"/>
    </location>
</feature>
<reference evidence="4" key="3">
    <citation type="journal article" date="2022" name="bioRxiv">
        <title>A global pangenome for the wheat fungal pathogen Pyrenophora tritici-repentis and prediction of effector protein structural homology.</title>
        <authorList>
            <person name="Moolhuijzen P."/>
            <person name="See P.T."/>
            <person name="Shi G."/>
            <person name="Powell H.R."/>
            <person name="Cockram J."/>
            <person name="Jorgensen L.N."/>
            <person name="Benslimane H."/>
            <person name="Strelkov S.E."/>
            <person name="Turner J."/>
            <person name="Liu Z."/>
            <person name="Moffat C.S."/>
        </authorList>
    </citation>
    <scope>NUCLEOTIDE SEQUENCE</scope>
    <source>
        <strain evidence="4">86-124</strain>
    </source>
</reference>
<dbReference type="Proteomes" id="UP000245464">
    <property type="component" value="Chromosome 1"/>
</dbReference>
<reference evidence="6" key="4">
    <citation type="journal article" date="2022" name="Microb. Genom.">
        <title>A global pangenome for the wheat fungal pathogen Pyrenophora tritici-repentis and prediction of effector protein structural homology.</title>
        <authorList>
            <person name="Moolhuijzen P.M."/>
            <person name="See P.T."/>
            <person name="Shi G."/>
            <person name="Powell H.R."/>
            <person name="Cockram J."/>
            <person name="Jorgensen L.N."/>
            <person name="Benslimane H."/>
            <person name="Strelkov S.E."/>
            <person name="Turner J."/>
            <person name="Liu Z."/>
            <person name="Moffat C.S."/>
        </authorList>
    </citation>
    <scope>NUCLEOTIDE SEQUENCE [LARGE SCALE GENOMIC DNA]</scope>
</reference>
<dbReference type="PANTHER" id="PTHR37538:SF4">
    <property type="entry name" value="PITSLRE SERINE_THREONINE-PROTEIN KINASE CDC2L1"/>
    <property type="match status" value="1"/>
</dbReference>
<reference evidence="3 5" key="1">
    <citation type="journal article" date="2018" name="BMC Genomics">
        <title>Comparative genomics of the wheat fungal pathogen Pyrenophora tritici-repentis reveals chromosomal variations and genome plasticity.</title>
        <authorList>
            <person name="Moolhuijzen P."/>
            <person name="See P.T."/>
            <person name="Hane J.K."/>
            <person name="Shi G."/>
            <person name="Liu Z."/>
            <person name="Oliver R.P."/>
            <person name="Moffat C.S."/>
        </authorList>
    </citation>
    <scope>NUCLEOTIDE SEQUENCE [LARGE SCALE GENOMIC DNA]</scope>
    <source>
        <strain evidence="3">M4</strain>
    </source>
</reference>
<dbReference type="InterPro" id="IPR011333">
    <property type="entry name" value="SKP1/BTB/POZ_sf"/>
</dbReference>
<accession>A0A2W1DVE6</accession>
<dbReference type="Gene3D" id="3.30.710.10">
    <property type="entry name" value="Potassium Channel Kv1.1, Chain A"/>
    <property type="match status" value="1"/>
</dbReference>
<evidence type="ECO:0000313" key="3">
    <source>
        <dbReference type="EMBL" id="KAF7578791.1"/>
    </source>
</evidence>
<dbReference type="PANTHER" id="PTHR37538">
    <property type="entry name" value="BTB DOMAIN-CONTAINING PROTEIN"/>
    <property type="match status" value="1"/>
</dbReference>